<protein>
    <recommendedName>
        <fullName evidence="2">RRM domain-containing protein</fullName>
    </recommendedName>
</protein>
<evidence type="ECO:0000259" key="2">
    <source>
        <dbReference type="PROSITE" id="PS50102"/>
    </source>
</evidence>
<dbReference type="SMART" id="SM00360">
    <property type="entry name" value="RRM"/>
    <property type="match status" value="1"/>
</dbReference>
<accession>A0A382ZFG3</accession>
<proteinExistence type="predicted"/>
<dbReference type="InterPro" id="IPR052462">
    <property type="entry name" value="SLIRP/GR-RBP-like"/>
</dbReference>
<dbReference type="GO" id="GO:0003723">
    <property type="term" value="F:RNA binding"/>
    <property type="evidence" value="ECO:0007669"/>
    <property type="project" value="UniProtKB-KW"/>
</dbReference>
<dbReference type="SUPFAM" id="SSF54928">
    <property type="entry name" value="RNA-binding domain, RBD"/>
    <property type="match status" value="1"/>
</dbReference>
<name>A0A382ZFG3_9ZZZZ</name>
<dbReference type="PROSITE" id="PS50102">
    <property type="entry name" value="RRM"/>
    <property type="match status" value="1"/>
</dbReference>
<dbReference type="AlphaFoldDB" id="A0A382ZFG3"/>
<organism evidence="3">
    <name type="scientific">marine metagenome</name>
    <dbReference type="NCBI Taxonomy" id="408172"/>
    <lineage>
        <taxon>unclassified sequences</taxon>
        <taxon>metagenomes</taxon>
        <taxon>ecological metagenomes</taxon>
    </lineage>
</organism>
<keyword evidence="1" id="KW-0694">RNA-binding</keyword>
<sequence>MNIYCGNLSYNSADEDLSTLFTEYGEVTSAKVIVDRETMRSRGFGFVEMDSDEEAQNAIDALNGQEFMGRKLVVNESRPRTPRN</sequence>
<gene>
    <name evidence="3" type="ORF">METZ01_LOCUS446262</name>
</gene>
<dbReference type="InterPro" id="IPR048289">
    <property type="entry name" value="RRM2_NsCP33-like"/>
</dbReference>
<reference evidence="3" key="1">
    <citation type="submission" date="2018-05" db="EMBL/GenBank/DDBJ databases">
        <authorList>
            <person name="Lanie J.A."/>
            <person name="Ng W.-L."/>
            <person name="Kazmierczak K.M."/>
            <person name="Andrzejewski T.M."/>
            <person name="Davidsen T.M."/>
            <person name="Wayne K.J."/>
            <person name="Tettelin H."/>
            <person name="Glass J.I."/>
            <person name="Rusch D."/>
            <person name="Podicherti R."/>
            <person name="Tsui H.-C.T."/>
            <person name="Winkler M.E."/>
        </authorList>
    </citation>
    <scope>NUCLEOTIDE SEQUENCE</scope>
</reference>
<evidence type="ECO:0000313" key="3">
    <source>
        <dbReference type="EMBL" id="SVD93408.1"/>
    </source>
</evidence>
<dbReference type="InterPro" id="IPR000504">
    <property type="entry name" value="RRM_dom"/>
</dbReference>
<dbReference type="Gene3D" id="3.30.70.330">
    <property type="match status" value="1"/>
</dbReference>
<dbReference type="PANTHER" id="PTHR48027">
    <property type="entry name" value="HETEROGENEOUS NUCLEAR RIBONUCLEOPROTEIN 87F-RELATED"/>
    <property type="match status" value="1"/>
</dbReference>
<feature type="domain" description="RRM" evidence="2">
    <location>
        <begin position="1"/>
        <end position="79"/>
    </location>
</feature>
<dbReference type="Pfam" id="PF00076">
    <property type="entry name" value="RRM_1"/>
    <property type="match status" value="1"/>
</dbReference>
<dbReference type="CDD" id="cd21608">
    <property type="entry name" value="RRM2_NsCP33_like"/>
    <property type="match status" value="1"/>
</dbReference>
<dbReference type="EMBL" id="UINC01182928">
    <property type="protein sequence ID" value="SVD93408.1"/>
    <property type="molecule type" value="Genomic_DNA"/>
</dbReference>
<dbReference type="InterPro" id="IPR012677">
    <property type="entry name" value="Nucleotide-bd_a/b_plait_sf"/>
</dbReference>
<dbReference type="InterPro" id="IPR035979">
    <property type="entry name" value="RBD_domain_sf"/>
</dbReference>
<evidence type="ECO:0000256" key="1">
    <source>
        <dbReference type="ARBA" id="ARBA00022884"/>
    </source>
</evidence>